<evidence type="ECO:0000313" key="2">
    <source>
        <dbReference type="Proteomes" id="UP000616769"/>
    </source>
</evidence>
<evidence type="ECO:0000313" key="1">
    <source>
        <dbReference type="EMBL" id="KPM11328.1"/>
    </source>
</evidence>
<dbReference type="VEuPathDB" id="VectorBase:SSCA009169"/>
<dbReference type="AlphaFoldDB" id="A0A132AJY4"/>
<dbReference type="Proteomes" id="UP000616769">
    <property type="component" value="Unassembled WGS sequence"/>
</dbReference>
<sequence>MYSRANRTPAGEVHTPAPPTVVADDPPADPDPACSRARRWASKTLSPLNHACETDPPSGVAPDNCCETVPNRPPRKPVSENRSAPTDDWPVPCTARA</sequence>
<accession>A0A132AJY4</accession>
<reference evidence="1 2" key="1">
    <citation type="journal article" date="2015" name="Parasit. Vectors">
        <title>Draft genome of the scabies mite.</title>
        <authorList>
            <person name="Rider S.D.Jr."/>
            <person name="Morgan M.S."/>
            <person name="Arlian L.G."/>
        </authorList>
    </citation>
    <scope>NUCLEOTIDE SEQUENCE [LARGE SCALE GENOMIC DNA]</scope>
    <source>
        <strain evidence="1">Arlian Lab</strain>
    </source>
</reference>
<gene>
    <name evidence="1" type="ORF">QR98_0098990</name>
</gene>
<name>A0A132AJY4_SARSC</name>
<dbReference type="EMBL" id="JXLN01016936">
    <property type="protein sequence ID" value="KPM11328.1"/>
    <property type="molecule type" value="Genomic_DNA"/>
</dbReference>
<organism evidence="1 2">
    <name type="scientific">Sarcoptes scabiei</name>
    <name type="common">Itch mite</name>
    <name type="synonym">Acarus scabiei</name>
    <dbReference type="NCBI Taxonomy" id="52283"/>
    <lineage>
        <taxon>Eukaryota</taxon>
        <taxon>Metazoa</taxon>
        <taxon>Ecdysozoa</taxon>
        <taxon>Arthropoda</taxon>
        <taxon>Chelicerata</taxon>
        <taxon>Arachnida</taxon>
        <taxon>Acari</taxon>
        <taxon>Acariformes</taxon>
        <taxon>Sarcoptiformes</taxon>
        <taxon>Astigmata</taxon>
        <taxon>Psoroptidia</taxon>
        <taxon>Sarcoptoidea</taxon>
        <taxon>Sarcoptidae</taxon>
        <taxon>Sarcoptinae</taxon>
        <taxon>Sarcoptes</taxon>
    </lineage>
</organism>
<comment type="caution">
    <text evidence="1">The sequence shown here is derived from an EMBL/GenBank/DDBJ whole genome shotgun (WGS) entry which is preliminary data.</text>
</comment>
<protein>
    <submittedName>
        <fullName evidence="1">Uncharacterized protein</fullName>
    </submittedName>
</protein>
<proteinExistence type="predicted"/>